<sequence length="496" mass="56984">MAENDIRAERVKKIELLKEAGMEAYPARSARDTSMAELLAGFDECEKSGRRVTLGGRIMSSRGQGGIVFVDLFDGTGRIQIVLQESEMDKKLFDLFNGVADNGDFIEASGTAFKTKRGERSLKVEEWNMLAKSLLPIPAEHFGLRDEEKRLRERDIDILVNAELRALVERRAKFWQSAREFYLGKGFMEVETPVLETTPGGADARPFVTHHNALDMDVYLRISCGELWQKRLLIAGFPKVFEIGRIFRNEGQSREHLQDYTQLESYEAYSDVVEGMKFVQELYRYIAKETYKKYTFEIGDHTVDFAEEWKEIDFSELIKKRFGLDPITETDERTGKKVTLSGLKEMCRKAGIEYEHADRNIHRAVDSLWKVLRKEISGPAFLTGIPVYMEPLAKRAKDGKTVERIQILIAGSEMGKGYSELNDPQDQRARFEEQQKLRDKGDEEAQRLDIDYIRAMEYGMPPAFGFGVSERLFAFLENKPAHEAQLFPLLRPPRRD</sequence>
<comment type="caution">
    <text evidence="6">The sequence shown here is derived from an EMBL/GenBank/DDBJ whole genome shotgun (WGS) entry which is preliminary data.</text>
</comment>
<dbReference type="Proteomes" id="UP000177968">
    <property type="component" value="Unassembled WGS sequence"/>
</dbReference>
<dbReference type="PANTHER" id="PTHR42918">
    <property type="entry name" value="LYSYL-TRNA SYNTHETASE"/>
    <property type="match status" value="1"/>
</dbReference>
<dbReference type="InterPro" id="IPR004365">
    <property type="entry name" value="NA-bd_OB_tRNA"/>
</dbReference>
<proteinExistence type="predicted"/>
<dbReference type="CDD" id="cd04322">
    <property type="entry name" value="LysRS_N"/>
    <property type="match status" value="1"/>
</dbReference>
<dbReference type="PANTHER" id="PTHR42918:SF15">
    <property type="entry name" value="LYSINE--TRNA LIGASE, CHLOROPLASTIC_MITOCHONDRIAL"/>
    <property type="match status" value="1"/>
</dbReference>
<dbReference type="InterPro" id="IPR004364">
    <property type="entry name" value="Aa-tRNA-synt_II"/>
</dbReference>
<dbReference type="GO" id="GO:0006430">
    <property type="term" value="P:lysyl-tRNA aminoacylation"/>
    <property type="evidence" value="ECO:0007669"/>
    <property type="project" value="InterPro"/>
</dbReference>
<dbReference type="GO" id="GO:0004824">
    <property type="term" value="F:lysine-tRNA ligase activity"/>
    <property type="evidence" value="ECO:0007669"/>
    <property type="project" value="InterPro"/>
</dbReference>
<evidence type="ECO:0000256" key="4">
    <source>
        <dbReference type="ARBA" id="ARBA00023146"/>
    </source>
</evidence>
<reference evidence="6 7" key="1">
    <citation type="journal article" date="2016" name="Nat. Commun.">
        <title>Thousands of microbial genomes shed light on interconnected biogeochemical processes in an aquifer system.</title>
        <authorList>
            <person name="Anantharaman K."/>
            <person name="Brown C.T."/>
            <person name="Hug L.A."/>
            <person name="Sharon I."/>
            <person name="Castelle C.J."/>
            <person name="Probst A.J."/>
            <person name="Thomas B.C."/>
            <person name="Singh A."/>
            <person name="Wilkins M.J."/>
            <person name="Karaoz U."/>
            <person name="Brodie E.L."/>
            <person name="Williams K.H."/>
            <person name="Hubbard S.S."/>
            <person name="Banfield J.F."/>
        </authorList>
    </citation>
    <scope>NUCLEOTIDE SEQUENCE [LARGE SCALE GENOMIC DNA]</scope>
</reference>
<dbReference type="InterPro" id="IPR044136">
    <property type="entry name" value="Lys-tRNA-ligase_II_N"/>
</dbReference>
<dbReference type="InterPro" id="IPR045864">
    <property type="entry name" value="aa-tRNA-synth_II/BPL/LPL"/>
</dbReference>
<keyword evidence="3" id="KW-0067">ATP-binding</keyword>
<dbReference type="PROSITE" id="PS50862">
    <property type="entry name" value="AA_TRNA_LIGASE_II"/>
    <property type="match status" value="1"/>
</dbReference>
<evidence type="ECO:0000259" key="5">
    <source>
        <dbReference type="PROSITE" id="PS50862"/>
    </source>
</evidence>
<dbReference type="GO" id="GO:0005524">
    <property type="term" value="F:ATP binding"/>
    <property type="evidence" value="ECO:0007669"/>
    <property type="project" value="UniProtKB-KW"/>
</dbReference>
<keyword evidence="2" id="KW-0547">Nucleotide-binding</keyword>
<dbReference type="AlphaFoldDB" id="A0A1F6FRL9"/>
<dbReference type="GO" id="GO:0005829">
    <property type="term" value="C:cytosol"/>
    <property type="evidence" value="ECO:0007669"/>
    <property type="project" value="TreeGrafter"/>
</dbReference>
<dbReference type="Gene3D" id="2.40.50.140">
    <property type="entry name" value="Nucleic acid-binding proteins"/>
    <property type="match status" value="1"/>
</dbReference>
<dbReference type="Gene3D" id="3.30.930.10">
    <property type="entry name" value="Bira Bifunctional Protein, Domain 2"/>
    <property type="match status" value="1"/>
</dbReference>
<dbReference type="Pfam" id="PF00152">
    <property type="entry name" value="tRNA-synt_2"/>
    <property type="match status" value="1"/>
</dbReference>
<protein>
    <submittedName>
        <fullName evidence="6">Lysine--tRNA ligase</fullName>
    </submittedName>
</protein>
<dbReference type="EMBL" id="MFMO01000001">
    <property type="protein sequence ID" value="OGG88506.1"/>
    <property type="molecule type" value="Genomic_DNA"/>
</dbReference>
<keyword evidence="1 6" id="KW-0436">Ligase</keyword>
<dbReference type="GO" id="GO:0000049">
    <property type="term" value="F:tRNA binding"/>
    <property type="evidence" value="ECO:0007669"/>
    <property type="project" value="TreeGrafter"/>
</dbReference>
<evidence type="ECO:0000313" key="7">
    <source>
        <dbReference type="Proteomes" id="UP000177968"/>
    </source>
</evidence>
<keyword evidence="4" id="KW-0030">Aminoacyl-tRNA synthetase</keyword>
<organism evidence="6 7">
    <name type="scientific">Candidatus Kaiserbacteria bacterium RIFCSPLOWO2_12_FULL_50_28</name>
    <dbReference type="NCBI Taxonomy" id="1798527"/>
    <lineage>
        <taxon>Bacteria</taxon>
        <taxon>Candidatus Kaiseribacteriota</taxon>
    </lineage>
</organism>
<gene>
    <name evidence="6" type="ORF">A3H15_02180</name>
</gene>
<dbReference type="SUPFAM" id="SSF50249">
    <property type="entry name" value="Nucleic acid-binding proteins"/>
    <property type="match status" value="1"/>
</dbReference>
<accession>A0A1F6FRL9</accession>
<evidence type="ECO:0000313" key="6">
    <source>
        <dbReference type="EMBL" id="OGG88506.1"/>
    </source>
</evidence>
<evidence type="ECO:0000256" key="1">
    <source>
        <dbReference type="ARBA" id="ARBA00022598"/>
    </source>
</evidence>
<feature type="domain" description="Aminoacyl-transfer RNA synthetases class-II family profile" evidence="5">
    <location>
        <begin position="176"/>
        <end position="492"/>
    </location>
</feature>
<dbReference type="InterPro" id="IPR006195">
    <property type="entry name" value="aa-tRNA-synth_II"/>
</dbReference>
<dbReference type="InterPro" id="IPR012340">
    <property type="entry name" value="NA-bd_OB-fold"/>
</dbReference>
<name>A0A1F6FRL9_9BACT</name>
<evidence type="ECO:0000256" key="3">
    <source>
        <dbReference type="ARBA" id="ARBA00022840"/>
    </source>
</evidence>
<dbReference type="SUPFAM" id="SSF55681">
    <property type="entry name" value="Class II aaRS and biotin synthetases"/>
    <property type="match status" value="1"/>
</dbReference>
<dbReference type="Pfam" id="PF01336">
    <property type="entry name" value="tRNA_anti-codon"/>
    <property type="match status" value="1"/>
</dbReference>
<evidence type="ECO:0000256" key="2">
    <source>
        <dbReference type="ARBA" id="ARBA00022741"/>
    </source>
</evidence>
<dbReference type="PRINTS" id="PR00982">
    <property type="entry name" value="TRNASYNTHLYS"/>
</dbReference>
<dbReference type="InterPro" id="IPR018149">
    <property type="entry name" value="Lys-tRNA-synth_II_C"/>
</dbReference>